<dbReference type="Gene3D" id="3.40.1440.10">
    <property type="entry name" value="GIY-YIG endonuclease"/>
    <property type="match status" value="1"/>
</dbReference>
<evidence type="ECO:0000259" key="1">
    <source>
        <dbReference type="PROSITE" id="PS50164"/>
    </source>
</evidence>
<dbReference type="Pfam" id="PF01541">
    <property type="entry name" value="GIY-YIG"/>
    <property type="match status" value="1"/>
</dbReference>
<reference evidence="2 3" key="1">
    <citation type="journal article" date="2016" name="Nat. Commun.">
        <title>Thousands of microbial genomes shed light on interconnected biogeochemical processes in an aquifer system.</title>
        <authorList>
            <person name="Anantharaman K."/>
            <person name="Brown C.T."/>
            <person name="Hug L.A."/>
            <person name="Sharon I."/>
            <person name="Castelle C.J."/>
            <person name="Probst A.J."/>
            <person name="Thomas B.C."/>
            <person name="Singh A."/>
            <person name="Wilkins M.J."/>
            <person name="Karaoz U."/>
            <person name="Brodie E.L."/>
            <person name="Williams K.H."/>
            <person name="Hubbard S.S."/>
            <person name="Banfield J.F."/>
        </authorList>
    </citation>
    <scope>NUCLEOTIDE SEQUENCE [LARGE SCALE GENOMIC DNA]</scope>
</reference>
<name>A0A1G1VCZ0_9BACT</name>
<dbReference type="EMBL" id="MHCD01000040">
    <property type="protein sequence ID" value="OGY13177.1"/>
    <property type="molecule type" value="Genomic_DNA"/>
</dbReference>
<dbReference type="InterPro" id="IPR035901">
    <property type="entry name" value="GIY-YIG_endonuc_sf"/>
</dbReference>
<dbReference type="CDD" id="cd10449">
    <property type="entry name" value="GIY-YIG_SLX1_like"/>
    <property type="match status" value="1"/>
</dbReference>
<accession>A0A1G1VCZ0</accession>
<sequence length="85" mass="10315">MYTAYVIRSRTTGKIYIGQTADWRKRLMRHNGVLPSRTRSYTKINMGPWEIVYNEKFTNRQDALKREKYLKSHHGRDWLREILGR</sequence>
<gene>
    <name evidence="2" type="ORF">A3A58_01990</name>
</gene>
<feature type="domain" description="GIY-YIG" evidence="1">
    <location>
        <begin position="1"/>
        <end position="80"/>
    </location>
</feature>
<evidence type="ECO:0000313" key="3">
    <source>
        <dbReference type="Proteomes" id="UP000177685"/>
    </source>
</evidence>
<protein>
    <recommendedName>
        <fullName evidence="1">GIY-YIG domain-containing protein</fullName>
    </recommendedName>
</protein>
<dbReference type="Proteomes" id="UP000177685">
    <property type="component" value="Unassembled WGS sequence"/>
</dbReference>
<dbReference type="InterPro" id="IPR000305">
    <property type="entry name" value="GIY-YIG_endonuc"/>
</dbReference>
<dbReference type="AlphaFoldDB" id="A0A1G1VCZ0"/>
<dbReference type="PROSITE" id="PS50164">
    <property type="entry name" value="GIY_YIG"/>
    <property type="match status" value="1"/>
</dbReference>
<dbReference type="SUPFAM" id="SSF82771">
    <property type="entry name" value="GIY-YIG endonuclease"/>
    <property type="match status" value="1"/>
</dbReference>
<comment type="caution">
    <text evidence="2">The sequence shown here is derived from an EMBL/GenBank/DDBJ whole genome shotgun (WGS) entry which is preliminary data.</text>
</comment>
<proteinExistence type="predicted"/>
<organism evidence="2 3">
    <name type="scientific">Candidatus Blackburnbacteria bacterium RIFCSPLOWO2_01_FULL_41_27</name>
    <dbReference type="NCBI Taxonomy" id="1797520"/>
    <lineage>
        <taxon>Bacteria</taxon>
        <taxon>Candidatus Blackburniibacteriota</taxon>
    </lineage>
</organism>
<evidence type="ECO:0000313" key="2">
    <source>
        <dbReference type="EMBL" id="OGY13177.1"/>
    </source>
</evidence>